<dbReference type="AlphaFoldDB" id="A0A6M8SQP0"/>
<feature type="signal peptide" evidence="9">
    <location>
        <begin position="1"/>
        <end position="20"/>
    </location>
</feature>
<dbReference type="PANTHER" id="PTHR30026:SF22">
    <property type="entry name" value="OUTER MEMBRANE EFFLUX PROTEIN"/>
    <property type="match status" value="1"/>
</dbReference>
<protein>
    <submittedName>
        <fullName evidence="11">TolC family outer membrane protein</fullName>
    </submittedName>
</protein>
<dbReference type="InterPro" id="IPR010130">
    <property type="entry name" value="T1SS_OMP_TolC"/>
</dbReference>
<evidence type="ECO:0000256" key="9">
    <source>
        <dbReference type="SAM" id="SignalP"/>
    </source>
</evidence>
<evidence type="ECO:0000313" key="12">
    <source>
        <dbReference type="Proteomes" id="UP000504844"/>
    </source>
</evidence>
<evidence type="ECO:0000259" key="10">
    <source>
        <dbReference type="Pfam" id="PF24125"/>
    </source>
</evidence>
<accession>A0A6M8SQP0</accession>
<dbReference type="InterPro" id="IPR003423">
    <property type="entry name" value="OMP_efflux"/>
</dbReference>
<feature type="domain" description="Cds6 C-terminal" evidence="10">
    <location>
        <begin position="491"/>
        <end position="595"/>
    </location>
</feature>
<dbReference type="KEGG" id="dee:HQN60_06915"/>
<evidence type="ECO:0000256" key="2">
    <source>
        <dbReference type="ARBA" id="ARBA00007613"/>
    </source>
</evidence>
<comment type="subcellular location">
    <subcellularLocation>
        <location evidence="1">Cell outer membrane</location>
    </subcellularLocation>
</comment>
<keyword evidence="6" id="KW-0472">Membrane</keyword>
<gene>
    <name evidence="11" type="ORF">HQN60_06915</name>
</gene>
<evidence type="ECO:0000256" key="3">
    <source>
        <dbReference type="ARBA" id="ARBA00022448"/>
    </source>
</evidence>
<keyword evidence="5" id="KW-0812">Transmembrane</keyword>
<organism evidence="11 12">
    <name type="scientific">Deefgea piscis</name>
    <dbReference type="NCBI Taxonomy" id="2739061"/>
    <lineage>
        <taxon>Bacteria</taxon>
        <taxon>Pseudomonadati</taxon>
        <taxon>Pseudomonadota</taxon>
        <taxon>Betaproteobacteria</taxon>
        <taxon>Neisseriales</taxon>
        <taxon>Chitinibacteraceae</taxon>
        <taxon>Deefgea</taxon>
    </lineage>
</organism>
<evidence type="ECO:0000256" key="6">
    <source>
        <dbReference type="ARBA" id="ARBA00023136"/>
    </source>
</evidence>
<proteinExistence type="inferred from homology"/>
<name>A0A6M8SQP0_9NEIS</name>
<evidence type="ECO:0000256" key="5">
    <source>
        <dbReference type="ARBA" id="ARBA00022692"/>
    </source>
</evidence>
<dbReference type="Gene3D" id="1.20.1600.10">
    <property type="entry name" value="Outer membrane efflux proteins (OEP)"/>
    <property type="match status" value="1"/>
</dbReference>
<dbReference type="SUPFAM" id="SSF54427">
    <property type="entry name" value="NTF2-like"/>
    <property type="match status" value="1"/>
</dbReference>
<evidence type="ECO:0000313" key="11">
    <source>
        <dbReference type="EMBL" id="QKJ66448.1"/>
    </source>
</evidence>
<dbReference type="EMBL" id="CP054143">
    <property type="protein sequence ID" value="QKJ66448.1"/>
    <property type="molecule type" value="Genomic_DNA"/>
</dbReference>
<dbReference type="NCBIfam" id="TIGR01844">
    <property type="entry name" value="type_I_sec_TolC"/>
    <property type="match status" value="1"/>
</dbReference>
<dbReference type="GO" id="GO:0015288">
    <property type="term" value="F:porin activity"/>
    <property type="evidence" value="ECO:0007669"/>
    <property type="project" value="TreeGrafter"/>
</dbReference>
<feature type="chain" id="PRO_5026872317" evidence="9">
    <location>
        <begin position="21"/>
        <end position="603"/>
    </location>
</feature>
<keyword evidence="4" id="KW-1134">Transmembrane beta strand</keyword>
<dbReference type="PANTHER" id="PTHR30026">
    <property type="entry name" value="OUTER MEMBRANE PROTEIN TOLC"/>
    <property type="match status" value="1"/>
</dbReference>
<feature type="compositionally biased region" description="Low complexity" evidence="8">
    <location>
        <begin position="471"/>
        <end position="481"/>
    </location>
</feature>
<sequence length="603" mass="67801">MKLKTIAILFLTLSSTTSFAASTLRDAVEQTVLRNPEIRAKWLEFRASGKEQDVARGGYYPHINIQGIASTENLQDPKNKTGNFNHPSYNIEFRQMLFDGFATSEEVRRLGYGSLTRYYDLLAASDAAALETTNAYLDVLRYRKLVELASDNYAIHKETYNQIVERVEAGVGRRVDLEMATGRLALAESNWLTESSNLLDVSARYERLTGVAPDAKMSDAPDLGSFSPKDLNNLKDALRNNPSFLAAIYNIRSARAAATAKKSGFYPQLYFRAAHGYDKNRDNVDGNYRDSKAQLIVDYNIFRGGSDVALASQYAEQLNITYELRDKACRDLRQTTQIAWNDTYRLTEQRKYLDQHVLSTEKARDAFRRQFDIGQRSLLDLLDTENELFEAKRALVRAEYDHQLAYARVLTQAHELLSALQISPLENIAPDSDLGGGEAEDDKANCLGALIPAVALDREAALAGRPPRIATPVVPTTPETPANNNSCDKSITEMVESWRSQWAEKKVDAYLAQYASQFEASGKRTRADWENKRRSRLNKEGAITLKFDNLSCSNVSKDQAKVTFKQSYSSSNYQDIVEKTLDLVSEGGKWKIKREQVTSGRSE</sequence>
<dbReference type="InterPro" id="IPR051906">
    <property type="entry name" value="TolC-like"/>
</dbReference>
<keyword evidence="7" id="KW-0998">Cell outer membrane</keyword>
<dbReference type="InterPro" id="IPR056203">
    <property type="entry name" value="Cds6_C"/>
</dbReference>
<dbReference type="GO" id="GO:1990281">
    <property type="term" value="C:efflux pump complex"/>
    <property type="evidence" value="ECO:0007669"/>
    <property type="project" value="TreeGrafter"/>
</dbReference>
<dbReference type="Pfam" id="PF02321">
    <property type="entry name" value="OEP"/>
    <property type="match status" value="2"/>
</dbReference>
<dbReference type="Proteomes" id="UP000504844">
    <property type="component" value="Chromosome"/>
</dbReference>
<dbReference type="Pfam" id="PF24125">
    <property type="entry name" value="Cds6_C"/>
    <property type="match status" value="1"/>
</dbReference>
<dbReference type="InterPro" id="IPR032710">
    <property type="entry name" value="NTF2-like_dom_sf"/>
</dbReference>
<keyword evidence="9" id="KW-0732">Signal</keyword>
<evidence type="ECO:0000256" key="7">
    <source>
        <dbReference type="ARBA" id="ARBA00023237"/>
    </source>
</evidence>
<keyword evidence="3" id="KW-0813">Transport</keyword>
<dbReference type="SUPFAM" id="SSF56954">
    <property type="entry name" value="Outer membrane efflux proteins (OEP)"/>
    <property type="match status" value="1"/>
</dbReference>
<comment type="similarity">
    <text evidence="2">Belongs to the outer membrane factor (OMF) (TC 1.B.17) family.</text>
</comment>
<evidence type="ECO:0000256" key="8">
    <source>
        <dbReference type="SAM" id="MobiDB-lite"/>
    </source>
</evidence>
<reference evidence="11 12" key="1">
    <citation type="submission" date="2020-05" db="EMBL/GenBank/DDBJ databases">
        <title>Complete genome sequence of Deefgea sp. D17.</title>
        <authorList>
            <person name="Bae J.-W."/>
            <person name="Han J.E."/>
        </authorList>
    </citation>
    <scope>NUCLEOTIDE SEQUENCE [LARGE SCALE GENOMIC DNA]</scope>
    <source>
        <strain evidence="11 12">D17</strain>
    </source>
</reference>
<evidence type="ECO:0000256" key="4">
    <source>
        <dbReference type="ARBA" id="ARBA00022452"/>
    </source>
</evidence>
<feature type="region of interest" description="Disordered" evidence="8">
    <location>
        <begin position="468"/>
        <end position="487"/>
    </location>
</feature>
<dbReference type="GO" id="GO:0015562">
    <property type="term" value="F:efflux transmembrane transporter activity"/>
    <property type="evidence" value="ECO:0007669"/>
    <property type="project" value="InterPro"/>
</dbReference>
<keyword evidence="12" id="KW-1185">Reference proteome</keyword>
<dbReference type="RefSeq" id="WP_173532952.1">
    <property type="nucleotide sequence ID" value="NZ_CP054143.1"/>
</dbReference>
<evidence type="ECO:0000256" key="1">
    <source>
        <dbReference type="ARBA" id="ARBA00004442"/>
    </source>
</evidence>
<dbReference type="GO" id="GO:0009279">
    <property type="term" value="C:cell outer membrane"/>
    <property type="evidence" value="ECO:0007669"/>
    <property type="project" value="UniProtKB-SubCell"/>
</dbReference>